<sequence>MRPIAVISDDHLEMLTRVRVRACLRAEARQRIFAEAFFIMQTLQDIMGQPYPHQLPMGTLLQDLEHHMQDLLEDMVLDFILCNLTLTTLNSINISHYTMHFDVHHVDLS</sequence>
<organism evidence="1 2">
    <name type="scientific">Penicillium nordicum</name>
    <dbReference type="NCBI Taxonomy" id="229535"/>
    <lineage>
        <taxon>Eukaryota</taxon>
        <taxon>Fungi</taxon>
        <taxon>Dikarya</taxon>
        <taxon>Ascomycota</taxon>
        <taxon>Pezizomycotina</taxon>
        <taxon>Eurotiomycetes</taxon>
        <taxon>Eurotiomycetidae</taxon>
        <taxon>Eurotiales</taxon>
        <taxon>Aspergillaceae</taxon>
        <taxon>Penicillium</taxon>
    </lineage>
</organism>
<dbReference type="Proteomes" id="UP000037696">
    <property type="component" value="Unassembled WGS sequence"/>
</dbReference>
<dbReference type="EMBL" id="LHQQ01000012">
    <property type="protein sequence ID" value="KOS47757.1"/>
    <property type="molecule type" value="Genomic_DNA"/>
</dbReference>
<gene>
    <name evidence="1" type="ORF">ACN38_g1268</name>
</gene>
<protein>
    <submittedName>
        <fullName evidence="1">Uncharacterized protein</fullName>
    </submittedName>
</protein>
<dbReference type="OrthoDB" id="4358521at2759"/>
<proteinExistence type="predicted"/>
<evidence type="ECO:0000313" key="1">
    <source>
        <dbReference type="EMBL" id="KOS47757.1"/>
    </source>
</evidence>
<dbReference type="AlphaFoldDB" id="A0A0M8PBX3"/>
<comment type="caution">
    <text evidence="1">The sequence shown here is derived from an EMBL/GenBank/DDBJ whole genome shotgun (WGS) entry which is preliminary data.</text>
</comment>
<accession>A0A0M8PBX3</accession>
<reference evidence="1 2" key="1">
    <citation type="submission" date="2015-08" db="EMBL/GenBank/DDBJ databases">
        <title>Genome sequencing of Penicillium nordicum.</title>
        <authorList>
            <person name="Nguyen H.D."/>
            <person name="Seifert K.A."/>
        </authorList>
    </citation>
    <scope>NUCLEOTIDE SEQUENCE [LARGE SCALE GENOMIC DNA]</scope>
    <source>
        <strain evidence="1 2">DAOMC 185683</strain>
    </source>
</reference>
<keyword evidence="2" id="KW-1185">Reference proteome</keyword>
<name>A0A0M8PBX3_9EURO</name>
<evidence type="ECO:0000313" key="2">
    <source>
        <dbReference type="Proteomes" id="UP000037696"/>
    </source>
</evidence>